<accession>A0ABQ4PM19</accession>
<dbReference type="InterPro" id="IPR036691">
    <property type="entry name" value="Endo/exonu/phosph_ase_sf"/>
</dbReference>
<organism evidence="3 4">
    <name type="scientific">Shewanella algidipiscicola</name>
    <dbReference type="NCBI Taxonomy" id="614070"/>
    <lineage>
        <taxon>Bacteria</taxon>
        <taxon>Pseudomonadati</taxon>
        <taxon>Pseudomonadota</taxon>
        <taxon>Gammaproteobacteria</taxon>
        <taxon>Alteromonadales</taxon>
        <taxon>Shewanellaceae</taxon>
        <taxon>Shewanella</taxon>
    </lineage>
</organism>
<dbReference type="SUPFAM" id="SSF56219">
    <property type="entry name" value="DNase I-like"/>
    <property type="match status" value="1"/>
</dbReference>
<evidence type="ECO:0000313" key="3">
    <source>
        <dbReference type="EMBL" id="GIU49169.1"/>
    </source>
</evidence>
<name>A0ABQ4PM19_9GAMM</name>
<sequence length="279" mass="32248">MVSTRLKVGLGALMLLVPLFYIVLVQQLNGRTEVMMSQVEPMFVSQCQQTSSAEALDRDGLLNIAVWNIYKQQKPQWQGVLQQLTAQNELVLLQEARLTHRFANYLQQQHVVMAKGFKWLNVPMGVMNLSWQSAYEACAFQAPEPLIRFAKSTLIAQYRLSNHQSLLVINLHGVNFDWRLDSYRAQWEQIIKKVALHQGPVVLAGDFNTWREGRLRVVEQLTERLKLKEAKYHIDHRHRVFGLPLDHLYYRGLTLLEAESFKTKASDHNPIVAKFTLIN</sequence>
<reference evidence="3 4" key="1">
    <citation type="submission" date="2021-05" db="EMBL/GenBank/DDBJ databases">
        <title>Molecular characterization for Shewanella algae harboring chromosomal blaOXA-55-like strains isolated from clinical and environment sample.</title>
        <authorList>
            <person name="Ohama Y."/>
            <person name="Aoki K."/>
            <person name="Harada S."/>
            <person name="Moriya K."/>
            <person name="Ishii Y."/>
            <person name="Tateda K."/>
        </authorList>
    </citation>
    <scope>NUCLEOTIDE SEQUENCE [LARGE SCALE GENOMIC DNA]</scope>
    <source>
        <strain evidence="3 4">LMG 23746</strain>
    </source>
</reference>
<keyword evidence="4" id="KW-1185">Reference proteome</keyword>
<proteinExistence type="predicted"/>
<dbReference type="Proteomes" id="UP000761574">
    <property type="component" value="Unassembled WGS sequence"/>
</dbReference>
<dbReference type="Gene3D" id="3.60.10.10">
    <property type="entry name" value="Endonuclease/exonuclease/phosphatase"/>
    <property type="match status" value="1"/>
</dbReference>
<dbReference type="InterPro" id="IPR005135">
    <property type="entry name" value="Endo/exonuclease/phosphatase"/>
</dbReference>
<dbReference type="Pfam" id="PF03372">
    <property type="entry name" value="Exo_endo_phos"/>
    <property type="match status" value="1"/>
</dbReference>
<dbReference type="NCBIfam" id="NF003841">
    <property type="entry name" value="PRK05421.1-3"/>
    <property type="match status" value="1"/>
</dbReference>
<evidence type="ECO:0000259" key="2">
    <source>
        <dbReference type="Pfam" id="PF03372"/>
    </source>
</evidence>
<gene>
    <name evidence="3" type="ORF">TUM4630_27190</name>
</gene>
<feature type="domain" description="Endonuclease/exonuclease/phosphatase" evidence="2">
    <location>
        <begin position="66"/>
        <end position="268"/>
    </location>
</feature>
<feature type="transmembrane region" description="Helical" evidence="1">
    <location>
        <begin position="6"/>
        <end position="25"/>
    </location>
</feature>
<dbReference type="NCBIfam" id="NF003840">
    <property type="entry name" value="PRK05421.1-2"/>
    <property type="match status" value="1"/>
</dbReference>
<dbReference type="NCBIfam" id="NF003842">
    <property type="entry name" value="PRK05421.1-4"/>
    <property type="match status" value="1"/>
</dbReference>
<dbReference type="RefSeq" id="WP_249038133.1">
    <property type="nucleotide sequence ID" value="NZ_BPFB01000035.1"/>
</dbReference>
<dbReference type="EMBL" id="BPFB01000035">
    <property type="protein sequence ID" value="GIU49169.1"/>
    <property type="molecule type" value="Genomic_DNA"/>
</dbReference>
<evidence type="ECO:0000313" key="4">
    <source>
        <dbReference type="Proteomes" id="UP000761574"/>
    </source>
</evidence>
<keyword evidence="1" id="KW-0812">Transmembrane</keyword>
<evidence type="ECO:0000256" key="1">
    <source>
        <dbReference type="SAM" id="Phobius"/>
    </source>
</evidence>
<comment type="caution">
    <text evidence="3">The sequence shown here is derived from an EMBL/GenBank/DDBJ whole genome shotgun (WGS) entry which is preliminary data.</text>
</comment>
<keyword evidence="1" id="KW-0472">Membrane</keyword>
<keyword evidence="1" id="KW-1133">Transmembrane helix</keyword>
<protein>
    <submittedName>
        <fullName evidence="3">UPF0294 protein</fullName>
    </submittedName>
</protein>